<dbReference type="Proteomes" id="UP001276564">
    <property type="component" value="Unassembled WGS sequence"/>
</dbReference>
<name>A0ABU5AT73_9HYPH</name>
<dbReference type="EMBL" id="JAVIIP010000014">
    <property type="protein sequence ID" value="MDX8540510.1"/>
    <property type="molecule type" value="Genomic_DNA"/>
</dbReference>
<accession>A0ABU5AT73</accession>
<evidence type="ECO:0000256" key="1">
    <source>
        <dbReference type="SAM" id="Coils"/>
    </source>
</evidence>
<evidence type="ECO:0000313" key="4">
    <source>
        <dbReference type="Proteomes" id="UP001276564"/>
    </source>
</evidence>
<evidence type="ECO:0008006" key="5">
    <source>
        <dbReference type="Google" id="ProtNLM"/>
    </source>
</evidence>
<sequence>MNFKKLIKRADEVDRAFEELQTDLAEAFDACLDEESSEEVSAAGPDSVPEEDAPGPEAEVQAGENPQRLTPHTQTRLAALGALDGLFRDAQGHLEEISGKLSEIATSQHLTREFLGILHGDILRANEMELTNAGLSGEQRALSEQLVEAARKQRERDGAFEALQQREASLVQEREALRAALAAARLELVEAANAGARREAEFGDIAKQLSAKAVEANRSASESKMLREKQVSLAVDLDQSQKREAEARHKMDEVAAMHATDMARITDLAAALGRSEKEEARLQKALESAQARLQESAEATSLTEADREAELARGQAEMRGLRSEIQDLQARLERAANENGEAASEIARLKAQASDALAEKQIADEKLAVLRSESESDKMNLSAVNANLSQLSLQQASEQIELDIQKQECEDLRAEVATLNARIKELLPFERLHRVTAARTREDNVVEIAGVVADPAHPTHRRRARRRLHAS</sequence>
<feature type="compositionally biased region" description="Polar residues" evidence="2">
    <location>
        <begin position="293"/>
        <end position="303"/>
    </location>
</feature>
<keyword evidence="1" id="KW-0175">Coiled coil</keyword>
<protein>
    <recommendedName>
        <fullName evidence="5">Crescentin coiled-coil domain-containing protein</fullName>
    </recommendedName>
</protein>
<proteinExistence type="predicted"/>
<feature type="coiled-coil region" evidence="1">
    <location>
        <begin position="160"/>
        <end position="194"/>
    </location>
</feature>
<gene>
    <name evidence="3" type="ORF">RFM23_23080</name>
</gene>
<reference evidence="3 4" key="1">
    <citation type="submission" date="2023-08" db="EMBL/GenBank/DDBJ databases">
        <title>Implementing the SeqCode for naming new Mesorhizobium species isolated from Vachellia karroo root nodules.</title>
        <authorList>
            <person name="Van Lill M."/>
        </authorList>
    </citation>
    <scope>NUCLEOTIDE SEQUENCE [LARGE SCALE GENOMIC DNA]</scope>
    <source>
        <strain evidence="3 4">VK4B</strain>
    </source>
</reference>
<feature type="coiled-coil region" evidence="1">
    <location>
        <begin position="395"/>
        <end position="422"/>
    </location>
</feature>
<feature type="region of interest" description="Disordered" evidence="2">
    <location>
        <begin position="293"/>
        <end position="316"/>
    </location>
</feature>
<feature type="region of interest" description="Disordered" evidence="2">
    <location>
        <begin position="32"/>
        <end position="70"/>
    </location>
</feature>
<evidence type="ECO:0000313" key="3">
    <source>
        <dbReference type="EMBL" id="MDX8540510.1"/>
    </source>
</evidence>
<keyword evidence="4" id="KW-1185">Reference proteome</keyword>
<comment type="caution">
    <text evidence="3">The sequence shown here is derived from an EMBL/GenBank/DDBJ whole genome shotgun (WGS) entry which is preliminary data.</text>
</comment>
<dbReference type="RefSeq" id="WP_127286994.1">
    <property type="nucleotide sequence ID" value="NZ_JARAKC010000002.1"/>
</dbReference>
<evidence type="ECO:0000256" key="2">
    <source>
        <dbReference type="SAM" id="MobiDB-lite"/>
    </source>
</evidence>
<organism evidence="3 4">
    <name type="scientific">Mesorhizobium abyssinicae</name>
    <dbReference type="NCBI Taxonomy" id="1209958"/>
    <lineage>
        <taxon>Bacteria</taxon>
        <taxon>Pseudomonadati</taxon>
        <taxon>Pseudomonadota</taxon>
        <taxon>Alphaproteobacteria</taxon>
        <taxon>Hyphomicrobiales</taxon>
        <taxon>Phyllobacteriaceae</taxon>
        <taxon>Mesorhizobium</taxon>
    </lineage>
</organism>